<name>A0A9Q4KY85_9EURY</name>
<feature type="domain" description="Glycosyl transferase family 1" evidence="2">
    <location>
        <begin position="220"/>
        <end position="390"/>
    </location>
</feature>
<dbReference type="SUPFAM" id="SSF53756">
    <property type="entry name" value="UDP-Glycosyltransferase/glycogen phosphorylase"/>
    <property type="match status" value="1"/>
</dbReference>
<evidence type="ECO:0000259" key="3">
    <source>
        <dbReference type="Pfam" id="PF13579"/>
    </source>
</evidence>
<dbReference type="Pfam" id="PF13579">
    <property type="entry name" value="Glyco_trans_4_4"/>
    <property type="match status" value="1"/>
</dbReference>
<dbReference type="AlphaFoldDB" id="A0A9Q4KY85"/>
<protein>
    <submittedName>
        <fullName evidence="4">Glycosyltransferase family 4 protein</fullName>
    </submittedName>
</protein>
<dbReference type="EMBL" id="JAMQOT010000001">
    <property type="protein sequence ID" value="MDF9743991.1"/>
    <property type="molecule type" value="Genomic_DNA"/>
</dbReference>
<evidence type="ECO:0000313" key="5">
    <source>
        <dbReference type="Proteomes" id="UP001154061"/>
    </source>
</evidence>
<accession>A0A9Q4KY85</accession>
<feature type="region of interest" description="Disordered" evidence="1">
    <location>
        <begin position="416"/>
        <end position="437"/>
    </location>
</feature>
<dbReference type="RefSeq" id="WP_277519437.1">
    <property type="nucleotide sequence ID" value="NZ_JAMQOT010000001.1"/>
</dbReference>
<proteinExistence type="predicted"/>
<dbReference type="InterPro" id="IPR050194">
    <property type="entry name" value="Glycosyltransferase_grp1"/>
</dbReference>
<evidence type="ECO:0000259" key="2">
    <source>
        <dbReference type="Pfam" id="PF00534"/>
    </source>
</evidence>
<dbReference type="Pfam" id="PF00534">
    <property type="entry name" value="Glycos_transf_1"/>
    <property type="match status" value="1"/>
</dbReference>
<gene>
    <name evidence="4" type="ORF">NDI89_00175</name>
</gene>
<reference evidence="4" key="1">
    <citation type="submission" date="2022-06" db="EMBL/GenBank/DDBJ databases">
        <title>Natrinema sp. a new haloarchaeum isolate from saline soil.</title>
        <authorList>
            <person name="Strakova D."/>
            <person name="Galisteo C."/>
            <person name="Sanchez-Porro C."/>
            <person name="Ventosa A."/>
        </authorList>
    </citation>
    <scope>NUCLEOTIDE SEQUENCE</scope>
    <source>
        <strain evidence="4">S1CR25-10</strain>
    </source>
</reference>
<feature type="compositionally biased region" description="Basic and acidic residues" evidence="1">
    <location>
        <begin position="416"/>
        <end position="425"/>
    </location>
</feature>
<dbReference type="InterPro" id="IPR001296">
    <property type="entry name" value="Glyco_trans_1"/>
</dbReference>
<feature type="domain" description="Glycosyltransferase subfamily 4-like N-terminal" evidence="3">
    <location>
        <begin position="26"/>
        <end position="204"/>
    </location>
</feature>
<dbReference type="PANTHER" id="PTHR45947">
    <property type="entry name" value="SULFOQUINOVOSYL TRANSFERASE SQD2"/>
    <property type="match status" value="1"/>
</dbReference>
<organism evidence="4 5">
    <name type="scientific">Natrinema salsiterrestre</name>
    <dbReference type="NCBI Taxonomy" id="2950540"/>
    <lineage>
        <taxon>Archaea</taxon>
        <taxon>Methanobacteriati</taxon>
        <taxon>Methanobacteriota</taxon>
        <taxon>Stenosarchaea group</taxon>
        <taxon>Halobacteria</taxon>
        <taxon>Halobacteriales</taxon>
        <taxon>Natrialbaceae</taxon>
        <taxon>Natrinema</taxon>
    </lineage>
</organism>
<dbReference type="GO" id="GO:0016758">
    <property type="term" value="F:hexosyltransferase activity"/>
    <property type="evidence" value="ECO:0007669"/>
    <property type="project" value="TreeGrafter"/>
</dbReference>
<comment type="caution">
    <text evidence="4">The sequence shown here is derived from an EMBL/GenBank/DDBJ whole genome shotgun (WGS) entry which is preliminary data.</text>
</comment>
<dbReference type="CDD" id="cd03794">
    <property type="entry name" value="GT4_WbuB-like"/>
    <property type="match status" value="1"/>
</dbReference>
<keyword evidence="5" id="KW-1185">Reference proteome</keyword>
<sequence length="437" mass="48618">MPKSATSEPSVVFVSQYYRPDTSANATVLTELATGLAERGVDVSVVTTDPSYTTEDRQATVPTTETVDGVDIRRLPATRFDRTEGTVKRMLNELTFFLTALAYLLVRRRGDVAFLLTTPTFLPIAGLPLRWRGYRPVPVVMDLYPPMAVALEYIDADSPVRHVWDWFNRRAYRRASVTIAIGETMAERLQSEYGPIPVRVIHNWEDGEFIRPRAKSDNEFARRHGFDEQLTVLYSGNLGHHHELESAVEAAAALEDADTDPVRFSFIGDGGKKERLRDLAREYDLESVTFLPYQPESVLPRSLTSGDVALVTMDRSVEGLCVPSKFYTALASGQAILAVATADSEIGRVVERTDCGVRVDPGDADGIEDAVRFWLANPDRVDEMGEAARAVFDSRYTREIAVEAYRDVVRALVPDRGAEPDRGLETEADAEPRQSNP</sequence>
<dbReference type="PANTHER" id="PTHR45947:SF3">
    <property type="entry name" value="SULFOQUINOVOSYL TRANSFERASE SQD2"/>
    <property type="match status" value="1"/>
</dbReference>
<dbReference type="Gene3D" id="3.40.50.2000">
    <property type="entry name" value="Glycogen Phosphorylase B"/>
    <property type="match status" value="2"/>
</dbReference>
<dbReference type="Proteomes" id="UP001154061">
    <property type="component" value="Unassembled WGS sequence"/>
</dbReference>
<evidence type="ECO:0000313" key="4">
    <source>
        <dbReference type="EMBL" id="MDF9743991.1"/>
    </source>
</evidence>
<evidence type="ECO:0000256" key="1">
    <source>
        <dbReference type="SAM" id="MobiDB-lite"/>
    </source>
</evidence>
<dbReference type="InterPro" id="IPR028098">
    <property type="entry name" value="Glyco_trans_4-like_N"/>
</dbReference>